<comment type="caution">
    <text evidence="1">The sequence shown here is derived from an EMBL/GenBank/DDBJ whole genome shotgun (WGS) entry which is preliminary data.</text>
</comment>
<evidence type="ECO:0000313" key="1">
    <source>
        <dbReference type="EMBL" id="KKN78318.1"/>
    </source>
</evidence>
<sequence>MNNQLQKFARDSLKKGLSQCTTAEKLLFKRMYSHNNLDLHIDKVVDNMPEDRLDWAMQQVQRTVDKKEKANG</sequence>
<protein>
    <submittedName>
        <fullName evidence="1">Uncharacterized protein</fullName>
    </submittedName>
</protein>
<name>A0A0F9WIS2_9ZZZZ</name>
<reference evidence="1" key="1">
    <citation type="journal article" date="2015" name="Nature">
        <title>Complex archaea that bridge the gap between prokaryotes and eukaryotes.</title>
        <authorList>
            <person name="Spang A."/>
            <person name="Saw J.H."/>
            <person name="Jorgensen S.L."/>
            <person name="Zaremba-Niedzwiedzka K."/>
            <person name="Martijn J."/>
            <person name="Lind A.E."/>
            <person name="van Eijk R."/>
            <person name="Schleper C."/>
            <person name="Guy L."/>
            <person name="Ettema T.J."/>
        </authorList>
    </citation>
    <scope>NUCLEOTIDE SEQUENCE</scope>
</reference>
<organism evidence="1">
    <name type="scientific">marine sediment metagenome</name>
    <dbReference type="NCBI Taxonomy" id="412755"/>
    <lineage>
        <taxon>unclassified sequences</taxon>
        <taxon>metagenomes</taxon>
        <taxon>ecological metagenomes</taxon>
    </lineage>
</organism>
<proteinExistence type="predicted"/>
<dbReference type="AlphaFoldDB" id="A0A0F9WIS2"/>
<dbReference type="EMBL" id="LAZR01000265">
    <property type="protein sequence ID" value="KKN78318.1"/>
    <property type="molecule type" value="Genomic_DNA"/>
</dbReference>
<accession>A0A0F9WIS2</accession>
<gene>
    <name evidence="1" type="ORF">LCGC14_0351770</name>
</gene>